<feature type="domain" description="Luciferase-like" evidence="1">
    <location>
        <begin position="1"/>
        <end position="290"/>
    </location>
</feature>
<dbReference type="InterPro" id="IPR050766">
    <property type="entry name" value="Bact_Lucif_Oxidored"/>
</dbReference>
<gene>
    <name evidence="2" type="ORF">MSZNOR_2348</name>
</gene>
<keyword evidence="2" id="KW-0560">Oxidoreductase</keyword>
<reference evidence="2 3" key="1">
    <citation type="submission" date="2023-03" db="EMBL/GenBank/DDBJ databases">
        <authorList>
            <person name="Pearce D."/>
        </authorList>
    </citation>
    <scope>NUCLEOTIDE SEQUENCE [LARGE SCALE GENOMIC DNA]</scope>
    <source>
        <strain evidence="2">Msz</strain>
    </source>
</reference>
<protein>
    <submittedName>
        <fullName evidence="2">Flavin-dependent trigonelline monooxygenase, oxygenase component</fullName>
        <ecNumber evidence="2">1.14.14.-</ecNumber>
    </submittedName>
</protein>
<organism evidence="2 3">
    <name type="scientific">Methylocaldum szegediense</name>
    <dbReference type="NCBI Taxonomy" id="73780"/>
    <lineage>
        <taxon>Bacteria</taxon>
        <taxon>Pseudomonadati</taxon>
        <taxon>Pseudomonadota</taxon>
        <taxon>Gammaproteobacteria</taxon>
        <taxon>Methylococcales</taxon>
        <taxon>Methylococcaceae</taxon>
        <taxon>Methylocaldum</taxon>
    </lineage>
</organism>
<evidence type="ECO:0000313" key="2">
    <source>
        <dbReference type="EMBL" id="CAI8842218.1"/>
    </source>
</evidence>
<dbReference type="InterPro" id="IPR036661">
    <property type="entry name" value="Luciferase-like_sf"/>
</dbReference>
<keyword evidence="2" id="KW-0503">Monooxygenase</keyword>
<evidence type="ECO:0000259" key="1">
    <source>
        <dbReference type="Pfam" id="PF00296"/>
    </source>
</evidence>
<dbReference type="SUPFAM" id="SSF51679">
    <property type="entry name" value="Bacterial luciferase-like"/>
    <property type="match status" value="1"/>
</dbReference>
<keyword evidence="3" id="KW-1185">Reference proteome</keyword>
<dbReference type="PANTHER" id="PTHR30137:SF6">
    <property type="entry name" value="LUCIFERASE-LIKE MONOOXYGENASE"/>
    <property type="match status" value="1"/>
</dbReference>
<dbReference type="Proteomes" id="UP001162030">
    <property type="component" value="Chromosome"/>
</dbReference>
<dbReference type="InterPro" id="IPR011251">
    <property type="entry name" value="Luciferase-like_dom"/>
</dbReference>
<proteinExistence type="predicted"/>
<dbReference type="PANTHER" id="PTHR30137">
    <property type="entry name" value="LUCIFERASE-LIKE MONOOXYGENASE"/>
    <property type="match status" value="1"/>
</dbReference>
<dbReference type="EMBL" id="OX458333">
    <property type="protein sequence ID" value="CAI8842218.1"/>
    <property type="molecule type" value="Genomic_DNA"/>
</dbReference>
<name>A0ABM9I265_9GAMM</name>
<accession>A0ABM9I265</accession>
<dbReference type="Pfam" id="PF00296">
    <property type="entry name" value="Bac_luciferase"/>
    <property type="match status" value="1"/>
</dbReference>
<dbReference type="RefSeq" id="WP_317964037.1">
    <property type="nucleotide sequence ID" value="NZ_OX458333.1"/>
</dbReference>
<evidence type="ECO:0000313" key="3">
    <source>
        <dbReference type="Proteomes" id="UP001162030"/>
    </source>
</evidence>
<dbReference type="EC" id="1.14.14.-" evidence="2"/>
<dbReference type="GO" id="GO:0004497">
    <property type="term" value="F:monooxygenase activity"/>
    <property type="evidence" value="ECO:0007669"/>
    <property type="project" value="UniProtKB-KW"/>
</dbReference>
<dbReference type="Gene3D" id="3.20.20.30">
    <property type="entry name" value="Luciferase-like domain"/>
    <property type="match status" value="1"/>
</dbReference>
<sequence length="324" mass="35490">MNFGLFCFYENYDGDYAKVLASQTALVQYAEGLGFQEAWVAEHHFTDFGVSPSVLLLLAHLAGVTKRIRLGTAALLLPFHDPIKAAEDIATLDHLSGGRLNLGVAHGGPFPLQNRHFKVPPETARTKMLEALELIVRLLGTDKVSHSGTHFQIEGVTTHPKPLQRPIPVFLASQNPEVVHHAANRGYGLLGGQGATIDKLKPTLAHYPGINPSSPKPLTLLRTFYVAKTRAAALAVALPSIRRFRERMRTMLADNGEPSGLVTIEVDRLLENALIGDVAECRDKIQKLREELDLNSLVLKPAANDPAANRYSLSLFGEEVMPYV</sequence>